<keyword evidence="1" id="KW-0472">Membrane</keyword>
<evidence type="ECO:0000256" key="1">
    <source>
        <dbReference type="SAM" id="Phobius"/>
    </source>
</evidence>
<gene>
    <name evidence="2" type="ordered locus">Lcho_2524</name>
</gene>
<keyword evidence="1" id="KW-0812">Transmembrane</keyword>
<protein>
    <submittedName>
        <fullName evidence="2">Uncharacterized protein</fullName>
    </submittedName>
</protein>
<keyword evidence="1" id="KW-1133">Transmembrane helix</keyword>
<keyword evidence="3" id="KW-1185">Reference proteome</keyword>
<organism evidence="2 3">
    <name type="scientific">Leptothrix cholodnii (strain ATCC 51168 / LMG 8142 / SP-6)</name>
    <name type="common">Leptothrix discophora (strain SP-6)</name>
    <dbReference type="NCBI Taxonomy" id="395495"/>
    <lineage>
        <taxon>Bacteria</taxon>
        <taxon>Pseudomonadati</taxon>
        <taxon>Pseudomonadota</taxon>
        <taxon>Betaproteobacteria</taxon>
        <taxon>Burkholderiales</taxon>
        <taxon>Sphaerotilaceae</taxon>
        <taxon>Leptothrix</taxon>
    </lineage>
</organism>
<dbReference type="STRING" id="395495.Lcho_2524"/>
<evidence type="ECO:0000313" key="3">
    <source>
        <dbReference type="Proteomes" id="UP000001693"/>
    </source>
</evidence>
<name>B1Y6F3_LEPCP</name>
<proteinExistence type="predicted"/>
<reference evidence="2 3" key="1">
    <citation type="submission" date="2008-03" db="EMBL/GenBank/DDBJ databases">
        <title>Complete sequence of Leptothrix cholodnii SP-6.</title>
        <authorList>
            <consortium name="US DOE Joint Genome Institute"/>
            <person name="Copeland A."/>
            <person name="Lucas S."/>
            <person name="Lapidus A."/>
            <person name="Glavina del Rio T."/>
            <person name="Dalin E."/>
            <person name="Tice H."/>
            <person name="Bruce D."/>
            <person name="Goodwin L."/>
            <person name="Pitluck S."/>
            <person name="Chertkov O."/>
            <person name="Brettin T."/>
            <person name="Detter J.C."/>
            <person name="Han C."/>
            <person name="Kuske C.R."/>
            <person name="Schmutz J."/>
            <person name="Larimer F."/>
            <person name="Land M."/>
            <person name="Hauser L."/>
            <person name="Kyrpides N."/>
            <person name="Lykidis A."/>
            <person name="Emerson D."/>
            <person name="Richardson P."/>
        </authorList>
    </citation>
    <scope>NUCLEOTIDE SEQUENCE [LARGE SCALE GENOMIC DNA]</scope>
    <source>
        <strain evidence="3">ATCC 51168 / LMG 8142 / SP-6</strain>
    </source>
</reference>
<evidence type="ECO:0000313" key="2">
    <source>
        <dbReference type="EMBL" id="ACB34789.1"/>
    </source>
</evidence>
<feature type="transmembrane region" description="Helical" evidence="1">
    <location>
        <begin position="44"/>
        <end position="63"/>
    </location>
</feature>
<dbReference type="HOGENOM" id="CLU_2369385_0_0_4"/>
<dbReference type="AlphaFoldDB" id="B1Y6F3"/>
<dbReference type="KEGG" id="lch:Lcho_2524"/>
<dbReference type="EMBL" id="CP001013">
    <property type="protein sequence ID" value="ACB34789.1"/>
    <property type="molecule type" value="Genomic_DNA"/>
</dbReference>
<accession>B1Y6F3</accession>
<feature type="transmembrane region" description="Helical" evidence="1">
    <location>
        <begin position="21"/>
        <end position="38"/>
    </location>
</feature>
<sequence>MIDRPAPRRLHSAREHQQLRAVAALSLGGVMLLTPLFLQPNQRQAFDLLLPLGWCAVALGALLQWRVPAATPAFLAQQIEADLMHHRRVRTTRAA</sequence>
<dbReference type="RefSeq" id="WP_012347545.1">
    <property type="nucleotide sequence ID" value="NC_010524.1"/>
</dbReference>
<dbReference type="Proteomes" id="UP000001693">
    <property type="component" value="Chromosome"/>
</dbReference>